<dbReference type="OMA" id="NPDQYTI"/>
<comment type="subcellular location">
    <subcellularLocation>
        <location evidence="1">Nucleus</location>
    </subcellularLocation>
</comment>
<keyword evidence="2" id="KW-0813">Transport</keyword>
<keyword evidence="4" id="KW-0539">Nucleus</keyword>
<evidence type="ECO:0000256" key="4">
    <source>
        <dbReference type="ARBA" id="ARBA00023242"/>
    </source>
</evidence>
<dbReference type="EMBL" id="MCFI01000004">
    <property type="protein sequence ID" value="ORY85698.1"/>
    <property type="molecule type" value="Genomic_DNA"/>
</dbReference>
<keyword evidence="3" id="KW-0653">Protein transport</keyword>
<dbReference type="Proteomes" id="UP000193685">
    <property type="component" value="Unassembled WGS sequence"/>
</dbReference>
<organism evidence="7 8">
    <name type="scientific">Protomyces lactucae-debilis</name>
    <dbReference type="NCBI Taxonomy" id="2754530"/>
    <lineage>
        <taxon>Eukaryota</taxon>
        <taxon>Fungi</taxon>
        <taxon>Dikarya</taxon>
        <taxon>Ascomycota</taxon>
        <taxon>Taphrinomycotina</taxon>
        <taxon>Taphrinomycetes</taxon>
        <taxon>Taphrinales</taxon>
        <taxon>Protomycetaceae</taxon>
        <taxon>Protomyces</taxon>
    </lineage>
</organism>
<dbReference type="InterPro" id="IPR056840">
    <property type="entry name" value="HEAT_IPO9_central"/>
</dbReference>
<proteinExistence type="predicted"/>
<dbReference type="GO" id="GO:0031267">
    <property type="term" value="F:small GTPase binding"/>
    <property type="evidence" value="ECO:0007669"/>
    <property type="project" value="InterPro"/>
</dbReference>
<dbReference type="InterPro" id="IPR011989">
    <property type="entry name" value="ARM-like"/>
</dbReference>
<comment type="caution">
    <text evidence="7">The sequence shown here is derived from an EMBL/GenBank/DDBJ whole genome shotgun (WGS) entry which is preliminary data.</text>
</comment>
<evidence type="ECO:0000256" key="1">
    <source>
        <dbReference type="ARBA" id="ARBA00004123"/>
    </source>
</evidence>
<dbReference type="AlphaFoldDB" id="A0A1Y2FNZ5"/>
<protein>
    <submittedName>
        <fullName evidence="7">Armadillo-type protein</fullName>
    </submittedName>
</protein>
<reference evidence="7 8" key="1">
    <citation type="submission" date="2016-07" db="EMBL/GenBank/DDBJ databases">
        <title>Pervasive Adenine N6-methylation of Active Genes in Fungi.</title>
        <authorList>
            <consortium name="DOE Joint Genome Institute"/>
            <person name="Mondo S.J."/>
            <person name="Dannebaum R.O."/>
            <person name="Kuo R.C."/>
            <person name="Labutti K."/>
            <person name="Haridas S."/>
            <person name="Kuo A."/>
            <person name="Salamov A."/>
            <person name="Ahrendt S.R."/>
            <person name="Lipzen A."/>
            <person name="Sullivan W."/>
            <person name="Andreopoulos W.B."/>
            <person name="Clum A."/>
            <person name="Lindquist E."/>
            <person name="Daum C."/>
            <person name="Ramamoorthy G.K."/>
            <person name="Gryganskyi A."/>
            <person name="Culley D."/>
            <person name="Magnuson J.K."/>
            <person name="James T.Y."/>
            <person name="O'Malley M.A."/>
            <person name="Stajich J.E."/>
            <person name="Spatafora J.W."/>
            <person name="Visel A."/>
            <person name="Grigoriev I.V."/>
        </authorList>
    </citation>
    <scope>NUCLEOTIDE SEQUENCE [LARGE SCALE GENOMIC DNA]</scope>
    <source>
        <strain evidence="7 8">12-1054</strain>
    </source>
</reference>
<dbReference type="RefSeq" id="XP_040727180.1">
    <property type="nucleotide sequence ID" value="XM_040866598.1"/>
</dbReference>
<dbReference type="SMART" id="SM00913">
    <property type="entry name" value="IBN_N"/>
    <property type="match status" value="1"/>
</dbReference>
<dbReference type="OrthoDB" id="431626at2759"/>
<dbReference type="Pfam" id="PF03810">
    <property type="entry name" value="IBN_N"/>
    <property type="match status" value="1"/>
</dbReference>
<dbReference type="PANTHER" id="PTHR10997:SF9">
    <property type="entry name" value="IMPORTIN-9"/>
    <property type="match status" value="1"/>
</dbReference>
<feature type="domain" description="Importin N-terminal" evidence="6">
    <location>
        <begin position="14"/>
        <end position="92"/>
    </location>
</feature>
<dbReference type="Pfam" id="PF25018">
    <property type="entry name" value="HEAT_IPO9_c"/>
    <property type="match status" value="1"/>
</dbReference>
<evidence type="ECO:0000256" key="2">
    <source>
        <dbReference type="ARBA" id="ARBA00022448"/>
    </source>
</evidence>
<dbReference type="STRING" id="56484.A0A1Y2FNZ5"/>
<evidence type="ECO:0000256" key="3">
    <source>
        <dbReference type="ARBA" id="ARBA00022927"/>
    </source>
</evidence>
<evidence type="ECO:0000313" key="8">
    <source>
        <dbReference type="Proteomes" id="UP000193685"/>
    </source>
</evidence>
<evidence type="ECO:0000256" key="5">
    <source>
        <dbReference type="SAM" id="Coils"/>
    </source>
</evidence>
<dbReference type="GO" id="GO:0005829">
    <property type="term" value="C:cytosol"/>
    <property type="evidence" value="ECO:0007669"/>
    <property type="project" value="TreeGrafter"/>
</dbReference>
<dbReference type="GO" id="GO:0005635">
    <property type="term" value="C:nuclear envelope"/>
    <property type="evidence" value="ECO:0007669"/>
    <property type="project" value="TreeGrafter"/>
</dbReference>
<evidence type="ECO:0000259" key="6">
    <source>
        <dbReference type="PROSITE" id="PS50166"/>
    </source>
</evidence>
<gene>
    <name evidence="7" type="ORF">BCR37DRAFT_248214</name>
</gene>
<feature type="coiled-coil region" evidence="5">
    <location>
        <begin position="802"/>
        <end position="855"/>
    </location>
</feature>
<dbReference type="SUPFAM" id="SSF48371">
    <property type="entry name" value="ARM repeat"/>
    <property type="match status" value="1"/>
</dbReference>
<keyword evidence="8" id="KW-1185">Reference proteome</keyword>
<dbReference type="PANTHER" id="PTHR10997">
    <property type="entry name" value="IMPORTIN-7, 8, 11"/>
    <property type="match status" value="1"/>
</dbReference>
<evidence type="ECO:0000313" key="7">
    <source>
        <dbReference type="EMBL" id="ORY85698.1"/>
    </source>
</evidence>
<dbReference type="Gene3D" id="1.25.10.10">
    <property type="entry name" value="Leucine-rich Repeat Variant"/>
    <property type="match status" value="1"/>
</dbReference>
<keyword evidence="5" id="KW-0175">Coiled coil</keyword>
<dbReference type="PROSITE" id="PS50166">
    <property type="entry name" value="IMPORTIN_B_NT"/>
    <property type="match status" value="1"/>
</dbReference>
<dbReference type="InterPro" id="IPR016024">
    <property type="entry name" value="ARM-type_fold"/>
</dbReference>
<dbReference type="GO" id="GO:0006606">
    <property type="term" value="P:protein import into nucleus"/>
    <property type="evidence" value="ECO:0007669"/>
    <property type="project" value="TreeGrafter"/>
</dbReference>
<dbReference type="GeneID" id="63783197"/>
<sequence length="903" mass="99567">MASLRELLGASLSPDQQQREAAEQNLQGVSLLTLAQFLESEGDAALRQTALVLLKNGVVKHWSPTFPEFCEPLCPDQDRPTIRHLVFKLVGDSERSIRLQAGYITSRIVASDYPDEWATVLDDLLRILQKPPSEAWLHGALVVMKDFVEDSMSEEQFLPIAQNLVEYLLAIASESNHPSGVRAQAIHVFISCLDALEMLSSTRREGIRVFVQHALPPWLELIASIVASKSDEELKSAAIETISKMRILFPAPLAQYMPAIFVPIYASLNAADPFEESALVQQQVEFLRKAVQARIIQEDTLSIQASFEGCIALALKFAQITPTMEEEWQSDLDGFVEDLDETSFSTRRLCTDLLEDLSELHPEWLNQTLESAIRHYLEASASEHLWRQQEALIFCLITMVHRSDNANMLLEKALQAENPFLRARSAIYAAQIGVASCLPLVLAMLESDSILARLCAIKAMSKFADSSDQVKVDQAAILKRMTAKLDSLPASSLLMVAEAVAPIVQLEPSVVLRETTILPSFFTLLGGNPGDISLVAQVVDIFESLASSVDFAQLCSVVLPILFNTISNEPALRSIALDILSGMIEGSEQLPDGFVTAIWPVFTISLEVEELQTAHEILRNLVKKAWPQIVAGNHVQDLLSVIGTAFEGDESTSFYVPQLVISLIRQAGASLNDILPELLKIISQKLQVPGLSSAYQQNLISVFAVIACTQAASLVDFLVQMQALQVVMSTWCEVFPDFHGYSAIRSSVVGLCEMYKVHAAAPSPLDDILVKGDLISDSSGKIVTRSRARTHPEQYTQVPVAVKILKLLVAELVNENEGLREDEEVVSDDEWDTDLDKVLEEAQLNEAELQRLDEDSEDPLSTINTREYITNFIGYLSSSGDRVRADTQALASSEQQALASILS</sequence>
<accession>A0A1Y2FNZ5</accession>
<name>A0A1Y2FNZ5_PROLT</name>
<dbReference type="InterPro" id="IPR001494">
    <property type="entry name" value="Importin-beta_N"/>
</dbReference>